<dbReference type="PANTHER" id="PTHR24286:SF24">
    <property type="entry name" value="LANOSTEROL 14-ALPHA DEMETHYLASE"/>
    <property type="match status" value="1"/>
</dbReference>
<dbReference type="GO" id="GO:0016705">
    <property type="term" value="F:oxidoreductase activity, acting on paired donors, with incorporation or reduction of molecular oxygen"/>
    <property type="evidence" value="ECO:0007669"/>
    <property type="project" value="InterPro"/>
</dbReference>
<dbReference type="CDD" id="cd11067">
    <property type="entry name" value="CYP152"/>
    <property type="match status" value="1"/>
</dbReference>
<dbReference type="GO" id="GO:0005506">
    <property type="term" value="F:iron ion binding"/>
    <property type="evidence" value="ECO:0007669"/>
    <property type="project" value="InterPro"/>
</dbReference>
<dbReference type="AlphaFoldDB" id="A0A0M2SM36"/>
<organism evidence="8 9">
    <name type="scientific">Salinicoccus sediminis</name>
    <dbReference type="NCBI Taxonomy" id="1432562"/>
    <lineage>
        <taxon>Bacteria</taxon>
        <taxon>Bacillati</taxon>
        <taxon>Bacillota</taxon>
        <taxon>Bacilli</taxon>
        <taxon>Bacillales</taxon>
        <taxon>Staphylococcaceae</taxon>
        <taxon>Salinicoccus</taxon>
    </lineage>
</organism>
<keyword evidence="4" id="KW-0479">Metal-binding</keyword>
<proteinExistence type="inferred from homology"/>
<keyword evidence="6" id="KW-0408">Iron</keyword>
<dbReference type="InterPro" id="IPR001128">
    <property type="entry name" value="Cyt_P450"/>
</dbReference>
<protein>
    <submittedName>
        <fullName evidence="8">Cytochrome P450</fullName>
    </submittedName>
</protein>
<dbReference type="InterPro" id="IPR036396">
    <property type="entry name" value="Cyt_P450_sf"/>
</dbReference>
<dbReference type="PANTHER" id="PTHR24286">
    <property type="entry name" value="CYTOCHROME P450 26"/>
    <property type="match status" value="1"/>
</dbReference>
<dbReference type="Pfam" id="PF00067">
    <property type="entry name" value="p450"/>
    <property type="match status" value="1"/>
</dbReference>
<accession>A0A0M2SM36</accession>
<dbReference type="RefSeq" id="WP_046515820.1">
    <property type="nucleotide sequence ID" value="NZ_LAYZ01000024.1"/>
</dbReference>
<evidence type="ECO:0000256" key="5">
    <source>
        <dbReference type="ARBA" id="ARBA00023002"/>
    </source>
</evidence>
<sequence length="347" mass="40304">MGTIKRDKGLDNTLKVMKQGYLYITNQRKRLGSENIFETRALGGKKIIVISGKDAAELFYDNDKIERSGTLPKRVVNTLFGKGAIHTTTGKKHIDRKALFMSLMTEGNLKHLRELTRNHWYMNTQKMEQMDQINIYRESIVQLTKIGTKWAGVQAPEEKIEEIATDMDVMIDSFKGLGGKFKGYKASVDARKRVEDWLEDQIIQTRKGKIFPPEGTALYEFAHWEDYKGNPMDSRLCAIDLMNTFRPLIAINRFVSFGLLAMHEHPITREKIKSDDDYAYMFSQEVRRFYPFVPFLPAKAKTDIQFEGHPIEKDTMIALDIYGTMHREDVFENPDDFYPERFKDWDG</sequence>
<evidence type="ECO:0000313" key="8">
    <source>
        <dbReference type="EMBL" id="KKK33670.1"/>
    </source>
</evidence>
<evidence type="ECO:0000256" key="6">
    <source>
        <dbReference type="ARBA" id="ARBA00023004"/>
    </source>
</evidence>
<evidence type="ECO:0000256" key="1">
    <source>
        <dbReference type="ARBA" id="ARBA00001971"/>
    </source>
</evidence>
<feature type="non-terminal residue" evidence="8">
    <location>
        <position position="347"/>
    </location>
</feature>
<comment type="caution">
    <text evidence="8">The sequence shown here is derived from an EMBL/GenBank/DDBJ whole genome shotgun (WGS) entry which is preliminary data.</text>
</comment>
<comment type="similarity">
    <text evidence="2">Belongs to the cytochrome P450 family.</text>
</comment>
<evidence type="ECO:0000256" key="4">
    <source>
        <dbReference type="ARBA" id="ARBA00022723"/>
    </source>
</evidence>
<evidence type="ECO:0000256" key="2">
    <source>
        <dbReference type="ARBA" id="ARBA00010617"/>
    </source>
</evidence>
<dbReference type="SUPFAM" id="SSF48264">
    <property type="entry name" value="Cytochrome P450"/>
    <property type="match status" value="1"/>
</dbReference>
<dbReference type="Proteomes" id="UP000034287">
    <property type="component" value="Unassembled WGS sequence"/>
</dbReference>
<evidence type="ECO:0000313" key="9">
    <source>
        <dbReference type="Proteomes" id="UP000034287"/>
    </source>
</evidence>
<keyword evidence="3" id="KW-0349">Heme</keyword>
<keyword evidence="9" id="KW-1185">Reference proteome</keyword>
<dbReference type="GO" id="GO:0004497">
    <property type="term" value="F:monooxygenase activity"/>
    <property type="evidence" value="ECO:0007669"/>
    <property type="project" value="UniProtKB-KW"/>
</dbReference>
<dbReference type="Gene3D" id="1.10.630.10">
    <property type="entry name" value="Cytochrome P450"/>
    <property type="match status" value="1"/>
</dbReference>
<comment type="cofactor">
    <cofactor evidence="1">
        <name>heme</name>
        <dbReference type="ChEBI" id="CHEBI:30413"/>
    </cofactor>
</comment>
<keyword evidence="5" id="KW-0560">Oxidoreductase</keyword>
<dbReference type="PATRIC" id="fig|1432562.3.peg.1696"/>
<dbReference type="EMBL" id="LAYZ01000024">
    <property type="protein sequence ID" value="KKK33670.1"/>
    <property type="molecule type" value="Genomic_DNA"/>
</dbReference>
<keyword evidence="7" id="KW-0503">Monooxygenase</keyword>
<name>A0A0M2SM36_9STAP</name>
<evidence type="ECO:0000256" key="7">
    <source>
        <dbReference type="ARBA" id="ARBA00023033"/>
    </source>
</evidence>
<reference evidence="8 9" key="1">
    <citation type="submission" date="2015-04" db="EMBL/GenBank/DDBJ databases">
        <title>Taxonomic description and genome sequence of Salinicoccus sediminis sp. nov., a novel hyper halotolerant bacterium isolated from marine sediment.</title>
        <authorList>
            <person name="Mathan Kumar R."/>
            <person name="Kaur G."/>
            <person name="Kumar N."/>
            <person name="Kumar A."/>
            <person name="Singh N.K."/>
            <person name="Kaur N."/>
            <person name="Mayilraj S."/>
        </authorList>
    </citation>
    <scope>NUCLEOTIDE SEQUENCE [LARGE SCALE GENOMIC DNA]</scope>
    <source>
        <strain evidence="8 9">SV-16</strain>
    </source>
</reference>
<dbReference type="GO" id="GO:0020037">
    <property type="term" value="F:heme binding"/>
    <property type="evidence" value="ECO:0007669"/>
    <property type="project" value="InterPro"/>
</dbReference>
<evidence type="ECO:0000256" key="3">
    <source>
        <dbReference type="ARBA" id="ARBA00022617"/>
    </source>
</evidence>
<dbReference type="OrthoDB" id="9764248at2"/>
<dbReference type="GO" id="GO:0016125">
    <property type="term" value="P:sterol metabolic process"/>
    <property type="evidence" value="ECO:0007669"/>
    <property type="project" value="TreeGrafter"/>
</dbReference>
<gene>
    <name evidence="8" type="ORF">WN59_08605</name>
</gene>